<dbReference type="PANTHER" id="PTHR31571">
    <property type="entry name" value="ALTERED INHERITANCE OF MITOCHONDRIA PROTEIN 6"/>
    <property type="match status" value="1"/>
</dbReference>
<dbReference type="EMBL" id="HE616746">
    <property type="protein sequence ID" value="CCE92655.1"/>
    <property type="molecule type" value="Genomic_DNA"/>
</dbReference>
<dbReference type="GO" id="GO:1990414">
    <property type="term" value="P:replication-born double-strand break repair via sister chromatid exchange"/>
    <property type="evidence" value="ECO:0007669"/>
    <property type="project" value="EnsemblFungi"/>
</dbReference>
<dbReference type="GO" id="GO:0043007">
    <property type="term" value="P:maintenance of rDNA"/>
    <property type="evidence" value="ECO:0007669"/>
    <property type="project" value="EnsemblFungi"/>
</dbReference>
<evidence type="ECO:0000256" key="2">
    <source>
        <dbReference type="ARBA" id="ARBA00013184"/>
    </source>
</evidence>
<reference evidence="10 11" key="1">
    <citation type="journal article" date="2011" name="Proc. Natl. Acad. Sci. U.S.A.">
        <title>Evolutionary erosion of yeast sex chromosomes by mating-type switching accidents.</title>
        <authorList>
            <person name="Gordon J.L."/>
            <person name="Armisen D."/>
            <person name="Proux-Wera E."/>
            <person name="Oheigeartaigh S.S."/>
            <person name="Byrne K.P."/>
            <person name="Wolfe K.H."/>
        </authorList>
    </citation>
    <scope>NUCLEOTIDE SEQUENCE [LARGE SCALE GENOMIC DNA]</scope>
    <source>
        <strain evidence="11">ATCC 10662 / CBS 1146 / NBRC 0425 / NCYC 2629 / NRRL Y-866</strain>
    </source>
</reference>
<dbReference type="GO" id="GO:0043992">
    <property type="term" value="F:histone H3K9 acetyltransferase activity"/>
    <property type="evidence" value="ECO:0007669"/>
    <property type="project" value="EnsemblFungi"/>
</dbReference>
<dbReference type="InParanoid" id="G8ZVL1"/>
<keyword evidence="3" id="KW-0808">Transferase</keyword>
<evidence type="ECO:0000256" key="1">
    <source>
        <dbReference type="ARBA" id="ARBA00004123"/>
    </source>
</evidence>
<comment type="catalytic activity">
    <reaction evidence="9">
        <text>L-lysyl-[histone] + acetyl-CoA = N(6)-acetyl-L-lysyl-[histone] + CoA + H(+)</text>
        <dbReference type="Rhea" id="RHEA:21992"/>
        <dbReference type="Rhea" id="RHEA-COMP:9845"/>
        <dbReference type="Rhea" id="RHEA-COMP:11338"/>
        <dbReference type="ChEBI" id="CHEBI:15378"/>
        <dbReference type="ChEBI" id="CHEBI:29969"/>
        <dbReference type="ChEBI" id="CHEBI:57287"/>
        <dbReference type="ChEBI" id="CHEBI:57288"/>
        <dbReference type="ChEBI" id="CHEBI:61930"/>
        <dbReference type="EC" id="2.3.1.48"/>
    </reaction>
    <physiologicalReaction direction="left-to-right" evidence="9">
        <dbReference type="Rhea" id="RHEA:21993"/>
    </physiologicalReaction>
</comment>
<keyword evidence="7" id="KW-0804">Transcription</keyword>
<keyword evidence="11" id="KW-1185">Reference proteome</keyword>
<keyword evidence="8" id="KW-0539">Nucleus</keyword>
<dbReference type="GO" id="GO:0070775">
    <property type="term" value="C:H3 histone acetyltransferase complex"/>
    <property type="evidence" value="ECO:0007669"/>
    <property type="project" value="EnsemblFungi"/>
</dbReference>
<dbReference type="HOGENOM" id="CLU_050421_0_0_1"/>
<gene>
    <name evidence="10" type="primary">TDEL0E04120</name>
    <name evidence="10" type="ORF">TDEL_0E04120</name>
</gene>
<dbReference type="PIRSF" id="PIRSF027124">
    <property type="entry name" value="Histone_acetylase_Rtt109"/>
    <property type="match status" value="1"/>
</dbReference>
<dbReference type="GO" id="GO:0010526">
    <property type="term" value="P:transposable element silencing"/>
    <property type="evidence" value="ECO:0007669"/>
    <property type="project" value="EnsemblFungi"/>
</dbReference>
<evidence type="ECO:0000313" key="10">
    <source>
        <dbReference type="EMBL" id="CCE92655.1"/>
    </source>
</evidence>
<evidence type="ECO:0000256" key="7">
    <source>
        <dbReference type="ARBA" id="ARBA00023163"/>
    </source>
</evidence>
<dbReference type="FunCoup" id="G8ZVL1">
    <property type="interactions" value="49"/>
</dbReference>
<dbReference type="GO" id="GO:0043994">
    <property type="term" value="F:histone H3K23 acetyltransferase activity"/>
    <property type="evidence" value="ECO:0007669"/>
    <property type="project" value="EnsemblFungi"/>
</dbReference>
<evidence type="ECO:0000256" key="3">
    <source>
        <dbReference type="ARBA" id="ARBA00022679"/>
    </source>
</evidence>
<dbReference type="PANTHER" id="PTHR31571:SF2">
    <property type="entry name" value="HISTONE ACETYLTRANSFERASE RTT109"/>
    <property type="match status" value="1"/>
</dbReference>
<dbReference type="eggNOG" id="KOG4534">
    <property type="taxonomic scope" value="Eukaryota"/>
</dbReference>
<dbReference type="GO" id="GO:0006335">
    <property type="term" value="P:DNA replication-dependent chromatin assembly"/>
    <property type="evidence" value="ECO:0007669"/>
    <property type="project" value="EnsemblFungi"/>
</dbReference>
<dbReference type="GO" id="GO:0036408">
    <property type="term" value="F:histone H3K14 acetyltransferase activity"/>
    <property type="evidence" value="ECO:0007669"/>
    <property type="project" value="EnsemblFungi"/>
</dbReference>
<dbReference type="GO" id="GO:0044017">
    <property type="term" value="F:histone H3K27 acetyltransferase activity"/>
    <property type="evidence" value="ECO:0007669"/>
    <property type="project" value="EnsemblFungi"/>
</dbReference>
<evidence type="ECO:0000256" key="4">
    <source>
        <dbReference type="ARBA" id="ARBA00022763"/>
    </source>
</evidence>
<dbReference type="PROSITE" id="PS51728">
    <property type="entry name" value="RTT109_HAT"/>
    <property type="match status" value="1"/>
</dbReference>
<evidence type="ECO:0000313" key="11">
    <source>
        <dbReference type="Proteomes" id="UP000005627"/>
    </source>
</evidence>
<sequence length="428" mass="49243">MGLEKLLKDVLPKGDHFEALHLRNVPIETHPLITAKHDTNEPAPLTIKTQHLFVLFYQGKVIYGLEIYVYLTLKHGSSSLFDAERTIFISKADTTGYADCKLSYKNVTKAIIQYILSLDPNAYLQNVLPKERDYSKIDPSLITKKTSAAKALRIISNRLNQDSQPLRKPLDEQLSHSYQCSHNVKTKLCLFTRPAAEYLFAASSKNPRKHVVDGERLLKWWIDILDEILLETFRENTEAKMRIPGEDPINVKRYLRSTKYGHWEAGDVFGNNGKDLAAFRLPLFPDDPKTRFLRKLVEEDRIYKTDLSTFWTELQERQEFKLSVIVSVIGIYGHVAEIPCNLPSTRDQIEASSRRQFNSIKNYITGEEYDVISGATEAYVNVRDFLKIKLNRKLLQIIGDCQTGRKSKSAERQEVVTTLQVRKRPKKI</sequence>
<dbReference type="InterPro" id="IPR013178">
    <property type="entry name" value="Histone_AcTrfase_Rtt109/CBP"/>
</dbReference>
<proteinExistence type="predicted"/>
<dbReference type="EC" id="2.3.1.48" evidence="2"/>
<evidence type="ECO:0000256" key="6">
    <source>
        <dbReference type="ARBA" id="ARBA00023015"/>
    </source>
</evidence>
<dbReference type="GO" id="GO:0006357">
    <property type="term" value="P:regulation of transcription by RNA polymerase II"/>
    <property type="evidence" value="ECO:0007669"/>
    <property type="project" value="EnsemblFungi"/>
</dbReference>
<dbReference type="STRING" id="1076872.G8ZVL1"/>
<evidence type="ECO:0000256" key="9">
    <source>
        <dbReference type="ARBA" id="ARBA00048940"/>
    </source>
</evidence>
<protein>
    <recommendedName>
        <fullName evidence="2">histone acetyltransferase</fullName>
        <ecNumber evidence="2">2.3.1.48</ecNumber>
    </recommendedName>
</protein>
<dbReference type="SMART" id="SM01250">
    <property type="entry name" value="KAT11"/>
    <property type="match status" value="1"/>
</dbReference>
<comment type="subcellular location">
    <subcellularLocation>
        <location evidence="1">Nucleus</location>
    </subcellularLocation>
</comment>
<evidence type="ECO:0000256" key="8">
    <source>
        <dbReference type="ARBA" id="ARBA00023242"/>
    </source>
</evidence>
<dbReference type="InterPro" id="IPR016849">
    <property type="entry name" value="Rtt109"/>
</dbReference>
<evidence type="ECO:0000256" key="5">
    <source>
        <dbReference type="ARBA" id="ARBA00022990"/>
    </source>
</evidence>
<dbReference type="GO" id="GO:0005634">
    <property type="term" value="C:nucleus"/>
    <property type="evidence" value="ECO:0007669"/>
    <property type="project" value="UniProtKB-SubCell"/>
</dbReference>
<accession>G8ZVL1</accession>
<name>G8ZVL1_TORDE</name>
<keyword evidence="4" id="KW-0227">DNA damage</keyword>
<keyword evidence="5" id="KW-0007">Acetylation</keyword>
<dbReference type="OrthoDB" id="3361892at2759"/>
<dbReference type="InterPro" id="IPR051236">
    <property type="entry name" value="HAT_RTT109-like"/>
</dbReference>
<dbReference type="GeneID" id="11504056"/>
<keyword evidence="6" id="KW-0805">Transcription regulation</keyword>
<dbReference type="RefSeq" id="XP_003681866.1">
    <property type="nucleotide sequence ID" value="XM_003681818.1"/>
</dbReference>
<dbReference type="AlphaFoldDB" id="G8ZVL1"/>
<organism evidence="10 11">
    <name type="scientific">Torulaspora delbrueckii</name>
    <name type="common">Yeast</name>
    <name type="synonym">Candida colliculosa</name>
    <dbReference type="NCBI Taxonomy" id="4950"/>
    <lineage>
        <taxon>Eukaryota</taxon>
        <taxon>Fungi</taxon>
        <taxon>Dikarya</taxon>
        <taxon>Ascomycota</taxon>
        <taxon>Saccharomycotina</taxon>
        <taxon>Saccharomycetes</taxon>
        <taxon>Saccharomycetales</taxon>
        <taxon>Saccharomycetaceae</taxon>
        <taxon>Torulaspora</taxon>
    </lineage>
</organism>
<dbReference type="GO" id="GO:2001032">
    <property type="term" value="P:regulation of double-strand break repair via nonhomologous end joining"/>
    <property type="evidence" value="ECO:0007669"/>
    <property type="project" value="EnsemblFungi"/>
</dbReference>
<dbReference type="Pfam" id="PF08214">
    <property type="entry name" value="HAT_KAT11"/>
    <property type="match status" value="1"/>
</dbReference>
<dbReference type="KEGG" id="tdl:TDEL_0E04120"/>
<dbReference type="GO" id="GO:0032931">
    <property type="term" value="F:histone H3K56 acetyltransferase activity"/>
    <property type="evidence" value="ECO:0007669"/>
    <property type="project" value="EnsemblFungi"/>
</dbReference>
<dbReference type="Proteomes" id="UP000005627">
    <property type="component" value="Chromosome 5"/>
</dbReference>